<gene>
    <name evidence="1" type="ORF">LZD57_07680</name>
</gene>
<evidence type="ECO:0000313" key="2">
    <source>
        <dbReference type="Proteomes" id="UP001139035"/>
    </source>
</evidence>
<evidence type="ECO:0000313" key="1">
    <source>
        <dbReference type="EMBL" id="MCE7027868.1"/>
    </source>
</evidence>
<dbReference type="Proteomes" id="UP001139035">
    <property type="component" value="Unassembled WGS sequence"/>
</dbReference>
<reference evidence="1" key="1">
    <citation type="submission" date="2022-01" db="EMBL/GenBank/DDBJ databases">
        <title>Jiella avicenniae sp. nov., a novel endophytic bacterium isolated from bark of Avicennia marina.</title>
        <authorList>
            <person name="Tuo L."/>
        </authorList>
    </citation>
    <scope>NUCLEOTIDE SEQUENCE</scope>
    <source>
        <strain evidence="1">CBK1P-4</strain>
    </source>
</reference>
<protein>
    <submittedName>
        <fullName evidence="1">Uncharacterized protein</fullName>
    </submittedName>
</protein>
<dbReference type="EMBL" id="JAJUWU010000006">
    <property type="protein sequence ID" value="MCE7027868.1"/>
    <property type="molecule type" value="Genomic_DNA"/>
</dbReference>
<name>A0A9X1TB74_9HYPH</name>
<dbReference type="AlphaFoldDB" id="A0A9X1TB74"/>
<accession>A0A9X1TB74</accession>
<proteinExistence type="predicted"/>
<dbReference type="RefSeq" id="WP_233719027.1">
    <property type="nucleotide sequence ID" value="NZ_JAJUWU010000006.1"/>
</dbReference>
<comment type="caution">
    <text evidence="1">The sequence shown here is derived from an EMBL/GenBank/DDBJ whole genome shotgun (WGS) entry which is preliminary data.</text>
</comment>
<keyword evidence="2" id="KW-1185">Reference proteome</keyword>
<organism evidence="1 2">
    <name type="scientific">Jiella avicenniae</name>
    <dbReference type="NCBI Taxonomy" id="2907202"/>
    <lineage>
        <taxon>Bacteria</taxon>
        <taxon>Pseudomonadati</taxon>
        <taxon>Pseudomonadota</taxon>
        <taxon>Alphaproteobacteria</taxon>
        <taxon>Hyphomicrobiales</taxon>
        <taxon>Aurantimonadaceae</taxon>
        <taxon>Jiella</taxon>
    </lineage>
</organism>
<sequence length="240" mass="26035">MEPSLLNAASASLNKTVPTLARAMQSWLESENGGKITVNSEDKVQISEITPDNVSDVINIIKNGILSGVFQPQADNKEPGRTFDHDTEILKIALIEATLNRMQSRLTVELPRARSRVKTAKRLKLSASLVALVSNVSVLGALGLGNSSASVVAAIIALLVSGFKIVEDHLIAGFTGNEPHKLQEFLIETNRLLLECDNVSRIFATLNQANASPNAYPIQDAERICKDLMRIIPEIELKGD</sequence>